<proteinExistence type="predicted"/>
<dbReference type="OrthoDB" id="9781630at2"/>
<dbReference type="EMBL" id="FQTU01000002">
    <property type="protein sequence ID" value="SHE47099.1"/>
    <property type="molecule type" value="Genomic_DNA"/>
</dbReference>
<dbReference type="Pfam" id="PF07729">
    <property type="entry name" value="FCD"/>
    <property type="match status" value="1"/>
</dbReference>
<keyword evidence="3" id="KW-0804">Transcription</keyword>
<dbReference type="PROSITE" id="PS50949">
    <property type="entry name" value="HTH_GNTR"/>
    <property type="match status" value="1"/>
</dbReference>
<evidence type="ECO:0000256" key="2">
    <source>
        <dbReference type="ARBA" id="ARBA00023125"/>
    </source>
</evidence>
<feature type="domain" description="HTH gntR-type" evidence="4">
    <location>
        <begin position="10"/>
        <end position="77"/>
    </location>
</feature>
<dbReference type="AlphaFoldDB" id="A0A1M4TRG3"/>
<protein>
    <submittedName>
        <fullName evidence="5">DNA-binding transcriptional regulator, GntR family</fullName>
    </submittedName>
</protein>
<dbReference type="Pfam" id="PF00392">
    <property type="entry name" value="GntR"/>
    <property type="match status" value="1"/>
</dbReference>
<dbReference type="SUPFAM" id="SSF48008">
    <property type="entry name" value="GntR ligand-binding domain-like"/>
    <property type="match status" value="1"/>
</dbReference>
<evidence type="ECO:0000256" key="3">
    <source>
        <dbReference type="ARBA" id="ARBA00023163"/>
    </source>
</evidence>
<dbReference type="InterPro" id="IPR036390">
    <property type="entry name" value="WH_DNA-bd_sf"/>
</dbReference>
<dbReference type="Gene3D" id="1.10.10.10">
    <property type="entry name" value="Winged helix-like DNA-binding domain superfamily/Winged helix DNA-binding domain"/>
    <property type="match status" value="1"/>
</dbReference>
<dbReference type="InterPro" id="IPR011711">
    <property type="entry name" value="GntR_C"/>
</dbReference>
<dbReference type="CDD" id="cd07377">
    <property type="entry name" value="WHTH_GntR"/>
    <property type="match status" value="1"/>
</dbReference>
<dbReference type="PANTHER" id="PTHR43537">
    <property type="entry name" value="TRANSCRIPTIONAL REGULATOR, GNTR FAMILY"/>
    <property type="match status" value="1"/>
</dbReference>
<reference evidence="5 6" key="1">
    <citation type="submission" date="2016-11" db="EMBL/GenBank/DDBJ databases">
        <authorList>
            <person name="Jaros S."/>
            <person name="Januszkiewicz K."/>
            <person name="Wedrychowicz H."/>
        </authorList>
    </citation>
    <scope>NUCLEOTIDE SEQUENCE [LARGE SCALE GENOMIC DNA]</scope>
    <source>
        <strain evidence="5 6">DSM 14828</strain>
    </source>
</reference>
<evidence type="ECO:0000256" key="1">
    <source>
        <dbReference type="ARBA" id="ARBA00023015"/>
    </source>
</evidence>
<evidence type="ECO:0000313" key="6">
    <source>
        <dbReference type="Proteomes" id="UP000184251"/>
    </source>
</evidence>
<dbReference type="SMART" id="SM00345">
    <property type="entry name" value="HTH_GNTR"/>
    <property type="match status" value="1"/>
</dbReference>
<dbReference type="InterPro" id="IPR036388">
    <property type="entry name" value="WH-like_DNA-bd_sf"/>
</dbReference>
<name>A0A1M4TRG3_9FIRM</name>
<dbReference type="Proteomes" id="UP000184251">
    <property type="component" value="Unassembled WGS sequence"/>
</dbReference>
<keyword evidence="1" id="KW-0805">Transcription regulation</keyword>
<dbReference type="InterPro" id="IPR000524">
    <property type="entry name" value="Tscrpt_reg_HTH_GntR"/>
</dbReference>
<accession>A0A1M4TRG3</accession>
<gene>
    <name evidence="5" type="ORF">SAMN02746064_00589</name>
</gene>
<dbReference type="InterPro" id="IPR008920">
    <property type="entry name" value="TF_FadR/GntR_C"/>
</dbReference>
<dbReference type="PANTHER" id="PTHR43537:SF45">
    <property type="entry name" value="GNTR FAMILY REGULATORY PROTEIN"/>
    <property type="match status" value="1"/>
</dbReference>
<dbReference type="GO" id="GO:0003677">
    <property type="term" value="F:DNA binding"/>
    <property type="evidence" value="ECO:0007669"/>
    <property type="project" value="UniProtKB-KW"/>
</dbReference>
<organism evidence="5 6">
    <name type="scientific">Alkalibacter saccharofermentans DSM 14828</name>
    <dbReference type="NCBI Taxonomy" id="1120975"/>
    <lineage>
        <taxon>Bacteria</taxon>
        <taxon>Bacillati</taxon>
        <taxon>Bacillota</taxon>
        <taxon>Clostridia</taxon>
        <taxon>Eubacteriales</taxon>
        <taxon>Eubacteriaceae</taxon>
        <taxon>Alkalibacter</taxon>
    </lineage>
</organism>
<dbReference type="GO" id="GO:0003700">
    <property type="term" value="F:DNA-binding transcription factor activity"/>
    <property type="evidence" value="ECO:0007669"/>
    <property type="project" value="InterPro"/>
</dbReference>
<keyword evidence="6" id="KW-1185">Reference proteome</keyword>
<dbReference type="RefSeq" id="WP_073269578.1">
    <property type="nucleotide sequence ID" value="NZ_FQTU01000002.1"/>
</dbReference>
<keyword evidence="2 5" id="KW-0238">DNA-binding</keyword>
<dbReference type="SUPFAM" id="SSF46785">
    <property type="entry name" value="Winged helix' DNA-binding domain"/>
    <property type="match status" value="1"/>
</dbReference>
<dbReference type="SMART" id="SM00895">
    <property type="entry name" value="FCD"/>
    <property type="match status" value="1"/>
</dbReference>
<evidence type="ECO:0000259" key="4">
    <source>
        <dbReference type="PROSITE" id="PS50949"/>
    </source>
</evidence>
<dbReference type="STRING" id="1120975.SAMN02746064_00589"/>
<sequence length="234" mass="27526">MKVIERKSSEAARDYAYRVIRENIISLDLKPGSMLSENEIAKHLGISRTPVREALIELSKMKIVEIIPQRGSFISKIDYNIVEEARFFRLTIETAVTELACEYASEEDIGKLEEILDLEVFYGMKYVHDKSLHYDNCFHREIYRIAKKEFIQKIVEDTTIHFDRVRRISYEGNIYEQIIADHNAILRAIKEKNKLRAIEIVTEHLTRYKLDKSIIYEKYPEYIADNNESKTQGL</sequence>
<dbReference type="Gene3D" id="1.20.120.530">
    <property type="entry name" value="GntR ligand-binding domain-like"/>
    <property type="match status" value="1"/>
</dbReference>
<evidence type="ECO:0000313" key="5">
    <source>
        <dbReference type="EMBL" id="SHE47099.1"/>
    </source>
</evidence>
<dbReference type="PRINTS" id="PR00035">
    <property type="entry name" value="HTHGNTR"/>
</dbReference>